<dbReference type="Proteomes" id="UP001165060">
    <property type="component" value="Unassembled WGS sequence"/>
</dbReference>
<protein>
    <submittedName>
        <fullName evidence="2">Uncharacterized protein</fullName>
    </submittedName>
</protein>
<keyword evidence="3" id="KW-1185">Reference proteome</keyword>
<organism evidence="2 3">
    <name type="scientific">Tetraparma gracilis</name>
    <dbReference type="NCBI Taxonomy" id="2962635"/>
    <lineage>
        <taxon>Eukaryota</taxon>
        <taxon>Sar</taxon>
        <taxon>Stramenopiles</taxon>
        <taxon>Ochrophyta</taxon>
        <taxon>Bolidophyceae</taxon>
        <taxon>Parmales</taxon>
        <taxon>Triparmaceae</taxon>
        <taxon>Tetraparma</taxon>
    </lineage>
</organism>
<comment type="caution">
    <text evidence="2">The sequence shown here is derived from an EMBL/GenBank/DDBJ whole genome shotgun (WGS) entry which is preliminary data.</text>
</comment>
<proteinExistence type="predicted"/>
<name>A0ABQ6N544_9STRA</name>
<gene>
    <name evidence="2" type="ORF">TeGR_g2982</name>
</gene>
<evidence type="ECO:0000313" key="3">
    <source>
        <dbReference type="Proteomes" id="UP001165060"/>
    </source>
</evidence>
<sequence length="82" mass="8283">MGVGTSKSAKPLLPLPEARSLAGPTSFRSYELSFARLAAPAPAPAGYVPGLGGRSELAVGREAFERAVPPATGYPGATKASQ</sequence>
<reference evidence="2 3" key="1">
    <citation type="journal article" date="2023" name="Commun. Biol.">
        <title>Genome analysis of Parmales, the sister group of diatoms, reveals the evolutionary specialization of diatoms from phago-mixotrophs to photoautotrophs.</title>
        <authorList>
            <person name="Ban H."/>
            <person name="Sato S."/>
            <person name="Yoshikawa S."/>
            <person name="Yamada K."/>
            <person name="Nakamura Y."/>
            <person name="Ichinomiya M."/>
            <person name="Sato N."/>
            <person name="Blanc-Mathieu R."/>
            <person name="Endo H."/>
            <person name="Kuwata A."/>
            <person name="Ogata H."/>
        </authorList>
    </citation>
    <scope>NUCLEOTIDE SEQUENCE [LARGE SCALE GENOMIC DNA]</scope>
</reference>
<feature type="region of interest" description="Disordered" evidence="1">
    <location>
        <begin position="1"/>
        <end position="21"/>
    </location>
</feature>
<evidence type="ECO:0000256" key="1">
    <source>
        <dbReference type="SAM" id="MobiDB-lite"/>
    </source>
</evidence>
<accession>A0ABQ6N544</accession>
<evidence type="ECO:0000313" key="2">
    <source>
        <dbReference type="EMBL" id="GMI40845.1"/>
    </source>
</evidence>
<feature type="non-terminal residue" evidence="2">
    <location>
        <position position="82"/>
    </location>
</feature>
<dbReference type="EMBL" id="BRYB01000958">
    <property type="protein sequence ID" value="GMI40845.1"/>
    <property type="molecule type" value="Genomic_DNA"/>
</dbReference>